<protein>
    <recommendedName>
        <fullName evidence="3 4">Dephospho-CoA kinase</fullName>
        <ecNumber evidence="3 4">2.7.1.24</ecNumber>
    </recommendedName>
    <alternativeName>
        <fullName evidence="3">Dephosphocoenzyme A kinase</fullName>
    </alternativeName>
</protein>
<dbReference type="PANTHER" id="PTHR10695:SF46">
    <property type="entry name" value="BIFUNCTIONAL COENZYME A SYNTHASE-RELATED"/>
    <property type="match status" value="1"/>
</dbReference>
<keyword evidence="6" id="KW-1185">Reference proteome</keyword>
<evidence type="ECO:0000256" key="4">
    <source>
        <dbReference type="NCBIfam" id="TIGR00152"/>
    </source>
</evidence>
<evidence type="ECO:0000256" key="1">
    <source>
        <dbReference type="ARBA" id="ARBA00022741"/>
    </source>
</evidence>
<keyword evidence="1 3" id="KW-0547">Nucleotide-binding</keyword>
<dbReference type="GO" id="GO:0015937">
    <property type="term" value="P:coenzyme A biosynthetic process"/>
    <property type="evidence" value="ECO:0007669"/>
    <property type="project" value="UniProtKB-UniRule"/>
</dbReference>
<evidence type="ECO:0000313" key="5">
    <source>
        <dbReference type="EMBL" id="TCL55637.1"/>
    </source>
</evidence>
<name>A0A4R1QQF6_9FIRM</name>
<accession>A0A4R1QQF6</accession>
<keyword evidence="3 5" id="KW-0418">Kinase</keyword>
<gene>
    <name evidence="3" type="primary">coaE</name>
    <name evidence="5" type="ORF">EDD76_11447</name>
</gene>
<dbReference type="OrthoDB" id="9812943at2"/>
<dbReference type="EC" id="2.7.1.24" evidence="3 4"/>
<dbReference type="InterPro" id="IPR001977">
    <property type="entry name" value="Depp_CoAkinase"/>
</dbReference>
<organism evidence="5 6">
    <name type="scientific">Kineothrix alysoides</name>
    <dbReference type="NCBI Taxonomy" id="1469948"/>
    <lineage>
        <taxon>Bacteria</taxon>
        <taxon>Bacillati</taxon>
        <taxon>Bacillota</taxon>
        <taxon>Clostridia</taxon>
        <taxon>Lachnospirales</taxon>
        <taxon>Lachnospiraceae</taxon>
        <taxon>Kineothrix</taxon>
    </lineage>
</organism>
<dbReference type="Pfam" id="PF01121">
    <property type="entry name" value="CoaE"/>
    <property type="match status" value="1"/>
</dbReference>
<comment type="pathway">
    <text evidence="3">Cofactor biosynthesis; coenzyme A biosynthesis; CoA from (R)-pantothenate: step 5/5.</text>
</comment>
<dbReference type="GO" id="GO:0005524">
    <property type="term" value="F:ATP binding"/>
    <property type="evidence" value="ECO:0007669"/>
    <property type="project" value="UniProtKB-UniRule"/>
</dbReference>
<dbReference type="PROSITE" id="PS51219">
    <property type="entry name" value="DPCK"/>
    <property type="match status" value="1"/>
</dbReference>
<dbReference type="EMBL" id="SLUO01000014">
    <property type="protein sequence ID" value="TCL55637.1"/>
    <property type="molecule type" value="Genomic_DNA"/>
</dbReference>
<dbReference type="AlphaFoldDB" id="A0A4R1QQF6"/>
<keyword evidence="3" id="KW-0173">Coenzyme A biosynthesis</keyword>
<dbReference type="Proteomes" id="UP000295718">
    <property type="component" value="Unassembled WGS sequence"/>
</dbReference>
<dbReference type="GO" id="GO:0004140">
    <property type="term" value="F:dephospho-CoA kinase activity"/>
    <property type="evidence" value="ECO:0007669"/>
    <property type="project" value="UniProtKB-UniRule"/>
</dbReference>
<dbReference type="InterPro" id="IPR027417">
    <property type="entry name" value="P-loop_NTPase"/>
</dbReference>
<dbReference type="GO" id="GO:0005737">
    <property type="term" value="C:cytoplasm"/>
    <property type="evidence" value="ECO:0007669"/>
    <property type="project" value="UniProtKB-SubCell"/>
</dbReference>
<evidence type="ECO:0000313" key="6">
    <source>
        <dbReference type="Proteomes" id="UP000295718"/>
    </source>
</evidence>
<dbReference type="STRING" id="1469948.GCA_000732725_01143"/>
<dbReference type="CDD" id="cd02022">
    <property type="entry name" value="DPCK"/>
    <property type="match status" value="1"/>
</dbReference>
<keyword evidence="2 3" id="KW-0067">ATP-binding</keyword>
<comment type="catalytic activity">
    <reaction evidence="3">
        <text>3'-dephospho-CoA + ATP = ADP + CoA + H(+)</text>
        <dbReference type="Rhea" id="RHEA:18245"/>
        <dbReference type="ChEBI" id="CHEBI:15378"/>
        <dbReference type="ChEBI" id="CHEBI:30616"/>
        <dbReference type="ChEBI" id="CHEBI:57287"/>
        <dbReference type="ChEBI" id="CHEBI:57328"/>
        <dbReference type="ChEBI" id="CHEBI:456216"/>
        <dbReference type="EC" id="2.7.1.24"/>
    </reaction>
</comment>
<comment type="similarity">
    <text evidence="3">Belongs to the CoaE family.</text>
</comment>
<dbReference type="HAMAP" id="MF_00376">
    <property type="entry name" value="Dephospho_CoA_kinase"/>
    <property type="match status" value="1"/>
</dbReference>
<keyword evidence="3" id="KW-0963">Cytoplasm</keyword>
<comment type="caution">
    <text evidence="5">The sequence shown here is derived from an EMBL/GenBank/DDBJ whole genome shotgun (WGS) entry which is preliminary data.</text>
</comment>
<reference evidence="5 6" key="1">
    <citation type="submission" date="2019-03" db="EMBL/GenBank/DDBJ databases">
        <title>Genomic Encyclopedia of Type Strains, Phase IV (KMG-IV): sequencing the most valuable type-strain genomes for metagenomic binning, comparative biology and taxonomic classification.</title>
        <authorList>
            <person name="Goeker M."/>
        </authorList>
    </citation>
    <scope>NUCLEOTIDE SEQUENCE [LARGE SCALE GENOMIC DNA]</scope>
    <source>
        <strain evidence="5 6">DSM 100556</strain>
    </source>
</reference>
<feature type="binding site" evidence="3">
    <location>
        <begin position="16"/>
        <end position="21"/>
    </location>
    <ligand>
        <name>ATP</name>
        <dbReference type="ChEBI" id="CHEBI:30616"/>
    </ligand>
</feature>
<comment type="function">
    <text evidence="3">Catalyzes the phosphorylation of the 3'-hydroxyl group of dephosphocoenzyme A to form coenzyme A.</text>
</comment>
<evidence type="ECO:0000256" key="3">
    <source>
        <dbReference type="HAMAP-Rule" id="MF_00376"/>
    </source>
</evidence>
<dbReference type="RefSeq" id="WP_031389869.1">
    <property type="nucleotide sequence ID" value="NZ_JPNB01000001.1"/>
</dbReference>
<keyword evidence="3" id="KW-0808">Transferase</keyword>
<dbReference type="SUPFAM" id="SSF52540">
    <property type="entry name" value="P-loop containing nucleoside triphosphate hydrolases"/>
    <property type="match status" value="1"/>
</dbReference>
<evidence type="ECO:0000256" key="2">
    <source>
        <dbReference type="ARBA" id="ARBA00022840"/>
    </source>
</evidence>
<dbReference type="PANTHER" id="PTHR10695">
    <property type="entry name" value="DEPHOSPHO-COA KINASE-RELATED"/>
    <property type="match status" value="1"/>
</dbReference>
<dbReference type="NCBIfam" id="TIGR00152">
    <property type="entry name" value="dephospho-CoA kinase"/>
    <property type="match status" value="1"/>
</dbReference>
<sequence>MKPNKTWIIGITGGVGSGKTEVLSYIKDKYNCSVIFADEVAHKVQAPGQGCYGELVALLGEDILAGDGQINRAKMAGKIFADGELLKRVNQIVHPAVKRYILDEIDREKEEGKIDFLFIEAALLIEDGYVNIADELWYIFASEDVRRERLKSSRSYSDAKIDGILGSQLSEEEYKKHCKVWIDNGGSKQKTYEQIDKKLEEYLWQK</sequence>
<dbReference type="Gene3D" id="3.40.50.300">
    <property type="entry name" value="P-loop containing nucleotide triphosphate hydrolases"/>
    <property type="match status" value="1"/>
</dbReference>
<proteinExistence type="inferred from homology"/>
<dbReference type="UniPathway" id="UPA00241">
    <property type="reaction ID" value="UER00356"/>
</dbReference>
<comment type="subcellular location">
    <subcellularLocation>
        <location evidence="3">Cytoplasm</location>
    </subcellularLocation>
</comment>